<dbReference type="Pfam" id="PF00015">
    <property type="entry name" value="MCPsignal"/>
    <property type="match status" value="1"/>
</dbReference>
<gene>
    <name evidence="9" type="ORF">ZBT109_0103</name>
</gene>
<name>A0A348HBA1_9GAMM</name>
<feature type="domain" description="Methyl-accepting transducer" evidence="7">
    <location>
        <begin position="269"/>
        <end position="498"/>
    </location>
</feature>
<dbReference type="AlphaFoldDB" id="A0A348HBA1"/>
<dbReference type="PANTHER" id="PTHR43531">
    <property type="entry name" value="PROTEIN ICFG"/>
    <property type="match status" value="1"/>
</dbReference>
<dbReference type="GO" id="GO:0005886">
    <property type="term" value="C:plasma membrane"/>
    <property type="evidence" value="ECO:0007669"/>
    <property type="project" value="TreeGrafter"/>
</dbReference>
<dbReference type="PANTHER" id="PTHR43531:SF14">
    <property type="entry name" value="METHYL-ACCEPTING CHEMOTAXIS PROTEIN I-RELATED"/>
    <property type="match status" value="1"/>
</dbReference>
<feature type="domain" description="HAMP" evidence="8">
    <location>
        <begin position="211"/>
        <end position="264"/>
    </location>
</feature>
<evidence type="ECO:0000259" key="8">
    <source>
        <dbReference type="PROSITE" id="PS50885"/>
    </source>
</evidence>
<feature type="transmembrane region" description="Helical" evidence="6">
    <location>
        <begin position="190"/>
        <end position="210"/>
    </location>
</feature>
<dbReference type="GO" id="GO:0007165">
    <property type="term" value="P:signal transduction"/>
    <property type="evidence" value="ECO:0007669"/>
    <property type="project" value="UniProtKB-KW"/>
</dbReference>
<evidence type="ECO:0000256" key="6">
    <source>
        <dbReference type="SAM" id="Phobius"/>
    </source>
</evidence>
<comment type="subcellular location">
    <subcellularLocation>
        <location evidence="1">Membrane</location>
    </subcellularLocation>
</comment>
<evidence type="ECO:0000256" key="4">
    <source>
        <dbReference type="ARBA" id="ARBA00029447"/>
    </source>
</evidence>
<dbReference type="KEGG" id="zpl:ZBT109_0103"/>
<dbReference type="InterPro" id="IPR024478">
    <property type="entry name" value="HlyB_4HB_MCP"/>
</dbReference>
<keyword evidence="6" id="KW-0472">Membrane</keyword>
<dbReference type="SUPFAM" id="SSF58104">
    <property type="entry name" value="Methyl-accepting chemotaxis protein (MCP) signaling domain"/>
    <property type="match status" value="1"/>
</dbReference>
<dbReference type="PROSITE" id="PS50111">
    <property type="entry name" value="CHEMOTAXIS_TRANSDUC_2"/>
    <property type="match status" value="1"/>
</dbReference>
<proteinExistence type="inferred from homology"/>
<evidence type="ECO:0000259" key="7">
    <source>
        <dbReference type="PROSITE" id="PS50111"/>
    </source>
</evidence>
<keyword evidence="6" id="KW-1133">Transmembrane helix</keyword>
<dbReference type="InterPro" id="IPR004090">
    <property type="entry name" value="Chemotax_Me-accpt_rcpt"/>
</dbReference>
<dbReference type="SMART" id="SM00283">
    <property type="entry name" value="MA"/>
    <property type="match status" value="1"/>
</dbReference>
<keyword evidence="3 5" id="KW-0807">Transducer</keyword>
<dbReference type="GO" id="GO:0006935">
    <property type="term" value="P:chemotaxis"/>
    <property type="evidence" value="ECO:0007669"/>
    <property type="project" value="InterPro"/>
</dbReference>
<reference evidence="9 10" key="1">
    <citation type="submission" date="2018-09" db="EMBL/GenBank/DDBJ databases">
        <title>Zymobacter palmae IAM14233 (=T109) whole genome analysis.</title>
        <authorList>
            <person name="Yanase H."/>
        </authorList>
    </citation>
    <scope>NUCLEOTIDE SEQUENCE [LARGE SCALE GENOMIC DNA]</scope>
    <source>
        <strain evidence="9 10">IAM14233</strain>
    </source>
</reference>
<comment type="similarity">
    <text evidence="4">Belongs to the methyl-accepting chemotaxis (MCP) protein family.</text>
</comment>
<dbReference type="Proteomes" id="UP000267342">
    <property type="component" value="Chromosome"/>
</dbReference>
<keyword evidence="6" id="KW-0812">Transmembrane</keyword>
<dbReference type="InterPro" id="IPR004089">
    <property type="entry name" value="MCPsignal_dom"/>
</dbReference>
<evidence type="ECO:0000256" key="3">
    <source>
        <dbReference type="ARBA" id="ARBA00023224"/>
    </source>
</evidence>
<dbReference type="Gene3D" id="1.10.287.950">
    <property type="entry name" value="Methyl-accepting chemotaxis protein"/>
    <property type="match status" value="1"/>
</dbReference>
<keyword evidence="2" id="KW-0488">Methylation</keyword>
<dbReference type="InterPro" id="IPR003660">
    <property type="entry name" value="HAMP_dom"/>
</dbReference>
<dbReference type="Pfam" id="PF12729">
    <property type="entry name" value="4HB_MCP_1"/>
    <property type="match status" value="1"/>
</dbReference>
<dbReference type="Pfam" id="PF00672">
    <property type="entry name" value="HAMP"/>
    <property type="match status" value="1"/>
</dbReference>
<keyword evidence="10" id="KW-1185">Reference proteome</keyword>
<dbReference type="GO" id="GO:0004888">
    <property type="term" value="F:transmembrane signaling receptor activity"/>
    <property type="evidence" value="ECO:0007669"/>
    <property type="project" value="InterPro"/>
</dbReference>
<evidence type="ECO:0000313" key="9">
    <source>
        <dbReference type="EMBL" id="BBG28903.1"/>
    </source>
</evidence>
<dbReference type="PROSITE" id="PS50885">
    <property type="entry name" value="HAMP"/>
    <property type="match status" value="1"/>
</dbReference>
<dbReference type="FunFam" id="1.10.287.950:FF:000001">
    <property type="entry name" value="Methyl-accepting chemotaxis sensory transducer"/>
    <property type="match status" value="1"/>
</dbReference>
<protein>
    <submittedName>
        <fullName evidence="9">Methyl-accepting chemotaxis protein</fullName>
    </submittedName>
</protein>
<dbReference type="EMBL" id="AP018933">
    <property type="protein sequence ID" value="BBG28903.1"/>
    <property type="molecule type" value="Genomic_DNA"/>
</dbReference>
<dbReference type="OrthoDB" id="2489132at2"/>
<evidence type="ECO:0000313" key="10">
    <source>
        <dbReference type="Proteomes" id="UP000267342"/>
    </source>
</evidence>
<dbReference type="STRING" id="1123510.GCA_000620025_00192"/>
<organism evidence="9 10">
    <name type="scientific">Zymobacter palmae</name>
    <dbReference type="NCBI Taxonomy" id="33074"/>
    <lineage>
        <taxon>Bacteria</taxon>
        <taxon>Pseudomonadati</taxon>
        <taxon>Pseudomonadota</taxon>
        <taxon>Gammaproteobacteria</taxon>
        <taxon>Oceanospirillales</taxon>
        <taxon>Halomonadaceae</taxon>
        <taxon>Zymobacter group</taxon>
        <taxon>Zymobacter</taxon>
    </lineage>
</organism>
<accession>A0A348HBA1</accession>
<sequence>MNASNMKISTRLISTFAILLALMIGLAGLTFVRMSSVESQTTNIAERRLPSTQLLGDLRSYALSLRLNELKYTYSMPLAEKQALEKSMQTTIDKFNVAIDQYKDMLDDDSKYLGERLDKSWDNISAFHAQIITMTHEGKSEEVDRLLLGKGSELRQTIEDVLTELTQRELTWSKEATIATRKDFSLSFHLLWAGCLLAVIFAAIASWFLIRYLLDAFRQAIAAARRIASGDLVNQVEGRELTNEVGQLLNAMDEMRSSLSFTVAAVRQNADGVAAGSEQISRGNADLSSRTEQQAAALEETASAMDELSATIKQNTDNAMNADRLAQDASKVANDGGDIVKRVVTRMHDINEGANRVVEVISLLDSIAFQTNLLALNASVEAARAGEQGRGFAVVASEVRNLAQRSAEASREIGGLITESVNSIRSGTELANEAGTTIEEVVSTVNNLKDIMGEISSASYEQNQGVTQVGTAVTQMDQTTQQNAALVEESAAAAASLYEQARKLQETVQVFRVQDA</sequence>
<dbReference type="CDD" id="cd11386">
    <property type="entry name" value="MCP_signal"/>
    <property type="match status" value="1"/>
</dbReference>
<evidence type="ECO:0000256" key="2">
    <source>
        <dbReference type="ARBA" id="ARBA00022481"/>
    </source>
</evidence>
<evidence type="ECO:0000256" key="1">
    <source>
        <dbReference type="ARBA" id="ARBA00004370"/>
    </source>
</evidence>
<evidence type="ECO:0000256" key="5">
    <source>
        <dbReference type="PROSITE-ProRule" id="PRU00284"/>
    </source>
</evidence>
<dbReference type="InterPro" id="IPR051310">
    <property type="entry name" value="MCP_chemotaxis"/>
</dbReference>
<dbReference type="PRINTS" id="PR00260">
    <property type="entry name" value="CHEMTRNSDUCR"/>
</dbReference>
<dbReference type="SMART" id="SM00304">
    <property type="entry name" value="HAMP"/>
    <property type="match status" value="1"/>
</dbReference>
<dbReference type="RefSeq" id="WP_051523639.1">
    <property type="nucleotide sequence ID" value="NZ_AP018933.1"/>
</dbReference>